<feature type="compositionally biased region" description="Pro residues" evidence="1">
    <location>
        <begin position="200"/>
        <end position="209"/>
    </location>
</feature>
<feature type="region of interest" description="Disordered" evidence="1">
    <location>
        <begin position="163"/>
        <end position="309"/>
    </location>
</feature>
<feature type="region of interest" description="Disordered" evidence="1">
    <location>
        <begin position="337"/>
        <end position="360"/>
    </location>
</feature>
<dbReference type="EMBL" id="JARTCD010000038">
    <property type="protein sequence ID" value="KAJ8656598.1"/>
    <property type="molecule type" value="Genomic_DNA"/>
</dbReference>
<name>A0AAD7UZL8_9FUNG</name>
<feature type="compositionally biased region" description="Basic residues" evidence="1">
    <location>
        <begin position="350"/>
        <end position="359"/>
    </location>
</feature>
<accession>A0AAD7UZL8</accession>
<comment type="caution">
    <text evidence="2">The sequence shown here is derived from an EMBL/GenBank/DDBJ whole genome shotgun (WGS) entry which is preliminary data.</text>
</comment>
<dbReference type="Proteomes" id="UP001234581">
    <property type="component" value="Unassembled WGS sequence"/>
</dbReference>
<feature type="compositionally biased region" description="Low complexity" evidence="1">
    <location>
        <begin position="210"/>
        <end position="240"/>
    </location>
</feature>
<dbReference type="AlphaFoldDB" id="A0AAD7UZL8"/>
<dbReference type="RefSeq" id="XP_058341511.1">
    <property type="nucleotide sequence ID" value="XM_058487689.1"/>
</dbReference>
<feature type="region of interest" description="Disordered" evidence="1">
    <location>
        <begin position="98"/>
        <end position="125"/>
    </location>
</feature>
<feature type="compositionally biased region" description="Low complexity" evidence="1">
    <location>
        <begin position="174"/>
        <end position="199"/>
    </location>
</feature>
<sequence length="401" mass="43823">MSQPSIEFFLHPPSPRLPQSTSPRLPPVSELLRDAPSLSPQLPPTTTNTTTTTTAISHPSSPTDNNISTPPQLPLIHEPIPDTRLPALTVSIPSEPFLSPCSSPSTCQTDTPHSSPTSSHLLLPPPCNTRRCRSLSSASSSSLSSLSSTLSLPCSTRRLSDPPLYSALDHHDPSMSWHQHHQQQQPSPVQCSPCSLPSTSSPPPPPQPPTTISSPSCSSSSSSSYSSRQSPPLSQKGPPVVRRRRGRPPNATRHPRDNNWTFVTPTVWEVRRSPSPVPPSSQQPSSQPPTFIDPSSSREHSPTTTNQHDITVLQWPDDPYGRSSNNNTAASEAFNSTFSSTNMDTPLSMPRKKRGRKPKMQLAGNSCFVWRDLTAKKRAHRIKKTHKDDDRLALRVEGLKL</sequence>
<gene>
    <name evidence="2" type="ORF">O0I10_007675</name>
</gene>
<feature type="compositionally biased region" description="Low complexity" evidence="1">
    <location>
        <begin position="36"/>
        <end position="63"/>
    </location>
</feature>
<evidence type="ECO:0000256" key="1">
    <source>
        <dbReference type="SAM" id="MobiDB-lite"/>
    </source>
</evidence>
<proteinExistence type="predicted"/>
<feature type="region of interest" description="Disordered" evidence="1">
    <location>
        <begin position="1"/>
        <end position="81"/>
    </location>
</feature>
<evidence type="ECO:0000313" key="3">
    <source>
        <dbReference type="Proteomes" id="UP001234581"/>
    </source>
</evidence>
<organism evidence="2 3">
    <name type="scientific">Lichtheimia ornata</name>
    <dbReference type="NCBI Taxonomy" id="688661"/>
    <lineage>
        <taxon>Eukaryota</taxon>
        <taxon>Fungi</taxon>
        <taxon>Fungi incertae sedis</taxon>
        <taxon>Mucoromycota</taxon>
        <taxon>Mucoromycotina</taxon>
        <taxon>Mucoromycetes</taxon>
        <taxon>Mucorales</taxon>
        <taxon>Lichtheimiaceae</taxon>
        <taxon>Lichtheimia</taxon>
    </lineage>
</organism>
<evidence type="ECO:0000313" key="2">
    <source>
        <dbReference type="EMBL" id="KAJ8656598.1"/>
    </source>
</evidence>
<feature type="compositionally biased region" description="Low complexity" evidence="1">
    <location>
        <begin position="111"/>
        <end position="122"/>
    </location>
</feature>
<feature type="compositionally biased region" description="Polar residues" evidence="1">
    <location>
        <begin position="100"/>
        <end position="110"/>
    </location>
</feature>
<protein>
    <submittedName>
        <fullName evidence="2">Uncharacterized protein</fullName>
    </submittedName>
</protein>
<keyword evidence="3" id="KW-1185">Reference proteome</keyword>
<reference evidence="2 3" key="1">
    <citation type="submission" date="2023-03" db="EMBL/GenBank/DDBJ databases">
        <title>Genome sequence of Lichtheimia ornata CBS 291.66.</title>
        <authorList>
            <person name="Mohabir J.T."/>
            <person name="Shea T.P."/>
            <person name="Kurbessoian T."/>
            <person name="Berby B."/>
            <person name="Fontaine J."/>
            <person name="Livny J."/>
            <person name="Gnirke A."/>
            <person name="Stajich J.E."/>
            <person name="Cuomo C.A."/>
        </authorList>
    </citation>
    <scope>NUCLEOTIDE SEQUENCE [LARGE SCALE GENOMIC DNA]</scope>
    <source>
        <strain evidence="2">CBS 291.66</strain>
    </source>
</reference>
<dbReference type="GeneID" id="83215083"/>